<gene>
    <name evidence="4" type="ORF">HWQ14_15730</name>
</gene>
<comment type="similarity">
    <text evidence="1">Belongs to the NAD(P)H dehydrogenase (quinone) family.</text>
</comment>
<dbReference type="PANTHER" id="PTHR10204:SF34">
    <property type="entry name" value="NAD(P)H DEHYDROGENASE [QUINONE] 1 ISOFORM 1"/>
    <property type="match status" value="1"/>
</dbReference>
<dbReference type="PANTHER" id="PTHR10204">
    <property type="entry name" value="NAD P H OXIDOREDUCTASE-RELATED"/>
    <property type="match status" value="1"/>
</dbReference>
<dbReference type="AlphaFoldDB" id="A0A7H8UH71"/>
<dbReference type="InterPro" id="IPR029039">
    <property type="entry name" value="Flavoprotein-like_sf"/>
</dbReference>
<dbReference type="EMBL" id="CP056117">
    <property type="protein sequence ID" value="QKZ99013.1"/>
    <property type="molecule type" value="Genomic_DNA"/>
</dbReference>
<dbReference type="GO" id="GO:0003955">
    <property type="term" value="F:NAD(P)H dehydrogenase (quinone) activity"/>
    <property type="evidence" value="ECO:0007669"/>
    <property type="project" value="TreeGrafter"/>
</dbReference>
<organism evidence="4 5">
    <name type="scientific">Enterobacter cloacae</name>
    <dbReference type="NCBI Taxonomy" id="550"/>
    <lineage>
        <taxon>Bacteria</taxon>
        <taxon>Pseudomonadati</taxon>
        <taxon>Pseudomonadota</taxon>
        <taxon>Gammaproteobacteria</taxon>
        <taxon>Enterobacterales</taxon>
        <taxon>Enterobacteriaceae</taxon>
        <taxon>Enterobacter</taxon>
        <taxon>Enterobacter cloacae complex</taxon>
    </lineage>
</organism>
<dbReference type="Pfam" id="PF02525">
    <property type="entry name" value="Flavodoxin_2"/>
    <property type="match status" value="1"/>
</dbReference>
<dbReference type="Proteomes" id="UP000509421">
    <property type="component" value="Chromosome"/>
</dbReference>
<reference evidence="4 5" key="1">
    <citation type="submission" date="2020-06" db="EMBL/GenBank/DDBJ databases">
        <title>Long-read sequencing of DSM26481-BlokeschLab.</title>
        <authorList>
            <person name="Blokesch M."/>
        </authorList>
    </citation>
    <scope>NUCLEOTIDE SEQUENCE [LARGE SCALE GENOMIC DNA]</scope>
    <source>
        <strain evidence="4 5">DSM 26481</strain>
    </source>
</reference>
<evidence type="ECO:0000313" key="4">
    <source>
        <dbReference type="EMBL" id="QKZ99013.1"/>
    </source>
</evidence>
<protein>
    <submittedName>
        <fullName evidence="4">NAD(P)H-dependent oxidoreductase</fullName>
    </submittedName>
</protein>
<evidence type="ECO:0000313" key="5">
    <source>
        <dbReference type="Proteomes" id="UP000509421"/>
    </source>
</evidence>
<evidence type="ECO:0000256" key="1">
    <source>
        <dbReference type="ARBA" id="ARBA00006252"/>
    </source>
</evidence>
<proteinExistence type="inferred from homology"/>
<dbReference type="Gene3D" id="3.40.50.360">
    <property type="match status" value="1"/>
</dbReference>
<evidence type="ECO:0000259" key="3">
    <source>
        <dbReference type="Pfam" id="PF02525"/>
    </source>
</evidence>
<dbReference type="InterPro" id="IPR003680">
    <property type="entry name" value="Flavodoxin_fold"/>
</dbReference>
<feature type="domain" description="Flavodoxin-like fold" evidence="3">
    <location>
        <begin position="1"/>
        <end position="212"/>
    </location>
</feature>
<dbReference type="InterPro" id="IPR051545">
    <property type="entry name" value="NAD(P)H_dehydrogenase_qn"/>
</dbReference>
<sequence>MNVLLVYAQPETTSLTRHLVHIATQVLTAQGHCVVHSDLHKMGWKAVFDSQDFPERINPERFSYIQESAHAFAHGRQTSDVEQEQRKVLASDAVIFLFPLWWFSMPAIMKGWIERVWAYGLAYGYQNKGNAYRYGEGGFKGKRALLAVSIGGPERDYSPRGINGDLEQLLFPITHGTLFYTGMEVLPTFAVYGSGQLNADAIRELETSWRSRLENLFNDAPIPFRSQNSGVYPDRHVLAEHIAPGMSGLAVHLEDD</sequence>
<dbReference type="SUPFAM" id="SSF52218">
    <property type="entry name" value="Flavoproteins"/>
    <property type="match status" value="1"/>
</dbReference>
<name>A0A7H8UH71_ENTCL</name>
<dbReference type="RefSeq" id="WP_176610229.1">
    <property type="nucleotide sequence ID" value="NZ_CP056117.1"/>
</dbReference>
<keyword evidence="2" id="KW-0560">Oxidoreductase</keyword>
<evidence type="ECO:0000256" key="2">
    <source>
        <dbReference type="ARBA" id="ARBA00023002"/>
    </source>
</evidence>
<accession>A0A7H8UH71</accession>
<dbReference type="GO" id="GO:0005829">
    <property type="term" value="C:cytosol"/>
    <property type="evidence" value="ECO:0007669"/>
    <property type="project" value="TreeGrafter"/>
</dbReference>